<evidence type="ECO:0000313" key="1">
    <source>
        <dbReference type="EMBL" id="KAJ1141741.1"/>
    </source>
</evidence>
<sequence>MWNGDGSTVLPSGRGELKAGVMLRPCRLRLVIGVGCPSVPDRANVVEGGQVEGFPRCGSARVHGPLTDLLARVSTRASSPRQRRRVNKLDLLARVSTRASCPRHRRRVNTLECNFKLRVVYLATETLKISRFRRNGKLRVPYSLMWSVKQIVS</sequence>
<keyword evidence="2" id="KW-1185">Reference proteome</keyword>
<proteinExistence type="predicted"/>
<dbReference type="Proteomes" id="UP001066276">
    <property type="component" value="Chromosome 6"/>
</dbReference>
<gene>
    <name evidence="1" type="ORF">NDU88_008069</name>
</gene>
<comment type="caution">
    <text evidence="1">The sequence shown here is derived from an EMBL/GenBank/DDBJ whole genome shotgun (WGS) entry which is preliminary data.</text>
</comment>
<dbReference type="AlphaFoldDB" id="A0AAV7QMH6"/>
<protein>
    <submittedName>
        <fullName evidence="1">Uncharacterized protein</fullName>
    </submittedName>
</protein>
<accession>A0AAV7QMH6</accession>
<dbReference type="EMBL" id="JANPWB010000010">
    <property type="protein sequence ID" value="KAJ1141741.1"/>
    <property type="molecule type" value="Genomic_DNA"/>
</dbReference>
<name>A0AAV7QMH6_PLEWA</name>
<organism evidence="1 2">
    <name type="scientific">Pleurodeles waltl</name>
    <name type="common">Iberian ribbed newt</name>
    <dbReference type="NCBI Taxonomy" id="8319"/>
    <lineage>
        <taxon>Eukaryota</taxon>
        <taxon>Metazoa</taxon>
        <taxon>Chordata</taxon>
        <taxon>Craniata</taxon>
        <taxon>Vertebrata</taxon>
        <taxon>Euteleostomi</taxon>
        <taxon>Amphibia</taxon>
        <taxon>Batrachia</taxon>
        <taxon>Caudata</taxon>
        <taxon>Salamandroidea</taxon>
        <taxon>Salamandridae</taxon>
        <taxon>Pleurodelinae</taxon>
        <taxon>Pleurodeles</taxon>
    </lineage>
</organism>
<evidence type="ECO:0000313" key="2">
    <source>
        <dbReference type="Proteomes" id="UP001066276"/>
    </source>
</evidence>
<reference evidence="1" key="1">
    <citation type="journal article" date="2022" name="bioRxiv">
        <title>Sequencing and chromosome-scale assembly of the giantPleurodeles waltlgenome.</title>
        <authorList>
            <person name="Brown T."/>
            <person name="Elewa A."/>
            <person name="Iarovenko S."/>
            <person name="Subramanian E."/>
            <person name="Araus A.J."/>
            <person name="Petzold A."/>
            <person name="Susuki M."/>
            <person name="Suzuki K.-i.T."/>
            <person name="Hayashi T."/>
            <person name="Toyoda A."/>
            <person name="Oliveira C."/>
            <person name="Osipova E."/>
            <person name="Leigh N.D."/>
            <person name="Simon A."/>
            <person name="Yun M.H."/>
        </authorList>
    </citation>
    <scope>NUCLEOTIDE SEQUENCE</scope>
    <source>
        <strain evidence="1">20211129_DDA</strain>
        <tissue evidence="1">Liver</tissue>
    </source>
</reference>